<evidence type="ECO:0000313" key="2">
    <source>
        <dbReference type="WBParaSite" id="Pan_g8852.t1"/>
    </source>
</evidence>
<reference evidence="1" key="1">
    <citation type="journal article" date="2013" name="Genetics">
        <title>The draft genome and transcriptome of Panagrellus redivivus are shaped by the harsh demands of a free-living lifestyle.</title>
        <authorList>
            <person name="Srinivasan J."/>
            <person name="Dillman A.R."/>
            <person name="Macchietto M.G."/>
            <person name="Heikkinen L."/>
            <person name="Lakso M."/>
            <person name="Fracchia K.M."/>
            <person name="Antoshechkin I."/>
            <person name="Mortazavi A."/>
            <person name="Wong G."/>
            <person name="Sternberg P.W."/>
        </authorList>
    </citation>
    <scope>NUCLEOTIDE SEQUENCE [LARGE SCALE GENOMIC DNA]</scope>
    <source>
        <strain evidence="1">MT8872</strain>
    </source>
</reference>
<sequence>MPFPLQSLPYGFRQRLIELSTPAEKCALQRAVPPNFTGFGTTQRYTKLKHLTYCTNSNGICRIINVSRLHDNDQIQNLFARFDKNCVFIIYRTVKFKNFKSRSTPARIFDTFRYRSKKYKFKNCVLYASFLKRLATQMEKPLKEMSFDSCMIRPSTDAATVFCNTFKSRLQYLKLINFLPPINNWLKAYSEVDGSALRSFDVTIGVTELTTIDKDTLVKFMEAQGKNFSLLITLENVTMPAEESLKLLFDEHFKSYLEFNAFRKYVYVNFNYSYDECFGSFKRFYVLREKRGKEVERVETPEIPVGFFD</sequence>
<evidence type="ECO:0000313" key="1">
    <source>
        <dbReference type="Proteomes" id="UP000492821"/>
    </source>
</evidence>
<name>A0A7E4W8D0_PANRE</name>
<dbReference type="AlphaFoldDB" id="A0A7E4W8D0"/>
<reference evidence="2" key="2">
    <citation type="submission" date="2020-10" db="UniProtKB">
        <authorList>
            <consortium name="WormBaseParasite"/>
        </authorList>
    </citation>
    <scope>IDENTIFICATION</scope>
</reference>
<dbReference type="WBParaSite" id="Pan_g8852.t1">
    <property type="protein sequence ID" value="Pan_g8852.t1"/>
    <property type="gene ID" value="Pan_g8852"/>
</dbReference>
<dbReference type="Proteomes" id="UP000492821">
    <property type="component" value="Unassembled WGS sequence"/>
</dbReference>
<proteinExistence type="predicted"/>
<accession>A0A7E4W8D0</accession>
<organism evidence="1 2">
    <name type="scientific">Panagrellus redivivus</name>
    <name type="common">Microworm</name>
    <dbReference type="NCBI Taxonomy" id="6233"/>
    <lineage>
        <taxon>Eukaryota</taxon>
        <taxon>Metazoa</taxon>
        <taxon>Ecdysozoa</taxon>
        <taxon>Nematoda</taxon>
        <taxon>Chromadorea</taxon>
        <taxon>Rhabditida</taxon>
        <taxon>Tylenchina</taxon>
        <taxon>Panagrolaimomorpha</taxon>
        <taxon>Panagrolaimoidea</taxon>
        <taxon>Panagrolaimidae</taxon>
        <taxon>Panagrellus</taxon>
    </lineage>
</organism>
<keyword evidence="1" id="KW-1185">Reference proteome</keyword>
<protein>
    <submittedName>
        <fullName evidence="2">Uncharacterized protein</fullName>
    </submittedName>
</protein>